<evidence type="ECO:0000313" key="2">
    <source>
        <dbReference type="Proteomes" id="UP000032141"/>
    </source>
</evidence>
<evidence type="ECO:0008006" key="3">
    <source>
        <dbReference type="Google" id="ProtNLM"/>
    </source>
</evidence>
<dbReference type="OMA" id="HELRIYR"/>
<name>A0A0D3AST4_BRAOL</name>
<evidence type="ECO:0000313" key="1">
    <source>
        <dbReference type="EnsemblPlants" id="Bo2g105050.1"/>
    </source>
</evidence>
<sequence>MANVAIFLSDLKTGRCSSTVQVRLLRFWEARNVRRGGELMGVDILLLDSQYRQRSAAEDAILDISHEFDLVEQRPWVFCKYSSTQQHHELRIYRNSAWNMEDLDSTLRLKASFNLAQFIDLKPTVINEECRGIYRQLFHPEQLTSVNNLAEDNYTGWIGWYWG</sequence>
<dbReference type="SUPFAM" id="SSF52490">
    <property type="entry name" value="Tubulin nucleotide-binding domain-like"/>
    <property type="match status" value="1"/>
</dbReference>
<proteinExistence type="predicted"/>
<organism evidence="1 2">
    <name type="scientific">Brassica oleracea var. oleracea</name>
    <dbReference type="NCBI Taxonomy" id="109376"/>
    <lineage>
        <taxon>Eukaryota</taxon>
        <taxon>Viridiplantae</taxon>
        <taxon>Streptophyta</taxon>
        <taxon>Embryophyta</taxon>
        <taxon>Tracheophyta</taxon>
        <taxon>Spermatophyta</taxon>
        <taxon>Magnoliopsida</taxon>
        <taxon>eudicotyledons</taxon>
        <taxon>Gunneridae</taxon>
        <taxon>Pentapetalae</taxon>
        <taxon>rosids</taxon>
        <taxon>malvids</taxon>
        <taxon>Brassicales</taxon>
        <taxon>Brassicaceae</taxon>
        <taxon>Brassiceae</taxon>
        <taxon>Brassica</taxon>
    </lineage>
</organism>
<keyword evidence="2" id="KW-1185">Reference proteome</keyword>
<reference evidence="1 2" key="1">
    <citation type="journal article" date="2014" name="Genome Biol.">
        <title>Transcriptome and methylome profiling reveals relics of genome dominance in the mesopolyploid Brassica oleracea.</title>
        <authorList>
            <person name="Parkin I.A."/>
            <person name="Koh C."/>
            <person name="Tang H."/>
            <person name="Robinson S.J."/>
            <person name="Kagale S."/>
            <person name="Clarke W.E."/>
            <person name="Town C.D."/>
            <person name="Nixon J."/>
            <person name="Krishnakumar V."/>
            <person name="Bidwell S.L."/>
            <person name="Denoeud F."/>
            <person name="Belcram H."/>
            <person name="Links M.G."/>
            <person name="Just J."/>
            <person name="Clarke C."/>
            <person name="Bender T."/>
            <person name="Huebert T."/>
            <person name="Mason A.S."/>
            <person name="Pires J.C."/>
            <person name="Barker G."/>
            <person name="Moore J."/>
            <person name="Walley P.G."/>
            <person name="Manoli S."/>
            <person name="Batley J."/>
            <person name="Edwards D."/>
            <person name="Nelson M.N."/>
            <person name="Wang X."/>
            <person name="Paterson A.H."/>
            <person name="King G."/>
            <person name="Bancroft I."/>
            <person name="Chalhoub B."/>
            <person name="Sharpe A.G."/>
        </authorList>
    </citation>
    <scope>NUCLEOTIDE SEQUENCE</scope>
    <source>
        <strain evidence="1 2">cv. TO1000</strain>
    </source>
</reference>
<dbReference type="STRING" id="109376.A0A0D3AST4"/>
<accession>A0A0D3AST4</accession>
<protein>
    <recommendedName>
        <fullName evidence="3">DUF223 domain-containing protein</fullName>
    </recommendedName>
</protein>
<dbReference type="AlphaFoldDB" id="A0A0D3AST4"/>
<dbReference type="Gramene" id="Bo2g105050.1">
    <property type="protein sequence ID" value="Bo2g105050.1"/>
    <property type="gene ID" value="Bo2g105050"/>
</dbReference>
<dbReference type="Proteomes" id="UP000032141">
    <property type="component" value="Chromosome C2"/>
</dbReference>
<dbReference type="InterPro" id="IPR036525">
    <property type="entry name" value="Tubulin/FtsZ_GTPase_sf"/>
</dbReference>
<dbReference type="HOGENOM" id="CLU_1629363_0_0_1"/>
<dbReference type="EnsemblPlants" id="Bo2g105050.1">
    <property type="protein sequence ID" value="Bo2g105050.1"/>
    <property type="gene ID" value="Bo2g105050"/>
</dbReference>
<reference evidence="1" key="2">
    <citation type="submission" date="2015-03" db="UniProtKB">
        <authorList>
            <consortium name="EnsemblPlants"/>
        </authorList>
    </citation>
    <scope>IDENTIFICATION</scope>
</reference>